<sequence>MTQTYDLSHPLSRTQANKIGKLLKEVNQGDVAYSEIREQVSQWRAQHTYSTECCFKQLIDCSQSIHGAVASYRLKRLVSIEKKICRPHTNLRLGELDDIGGCRLIVPKVEDVFNIAHKLKERLTFKNGKSIKDYIHKPPQSGYRSLHLLARMPDSTGKSYRVEIQLRTQLEHLWSTAIEAVGEIYGTEYKSPETLINAAGKDQERLRFFLIISDLFALEEGTPRCLAEYATYDDLIFALRNINCLNRLIDDLEAASEGVWDIFESDSQKELHLLEFNRDQQTLEIRSYTMKDVGVALDEYKQMENQIISPKSTAGISPESQLNTVLAFAHSNEELQLAYPNYSANVRKFLDKIKTYL</sequence>
<comment type="caution">
    <text evidence="2">The sequence shown here is derived from an EMBL/GenBank/DDBJ whole genome shotgun (WGS) entry which is preliminary data.</text>
</comment>
<reference evidence="2 3" key="1">
    <citation type="submission" date="2014-03" db="EMBL/GenBank/DDBJ databases">
        <title>Genomics of Bifidobacteria.</title>
        <authorList>
            <person name="Ventura M."/>
            <person name="Milani C."/>
            <person name="Lugli G.A."/>
        </authorList>
    </citation>
    <scope>NUCLEOTIDE SEQUENCE [LARGE SCALE GENOMIC DNA]</scope>
    <source>
        <strain evidence="2 3">LMG 11591</strain>
    </source>
</reference>
<dbReference type="PANTHER" id="PTHR47837:SF1">
    <property type="entry name" value="GTP PYROPHOSPHOKINASE YJBM"/>
    <property type="match status" value="1"/>
</dbReference>
<dbReference type="InterPro" id="IPR043519">
    <property type="entry name" value="NT_sf"/>
</dbReference>
<dbReference type="AlphaFoldDB" id="A0A087BBB1"/>
<proteinExistence type="predicted"/>
<dbReference type="CDD" id="cd05399">
    <property type="entry name" value="NT_Rel-Spo_like"/>
    <property type="match status" value="1"/>
</dbReference>
<evidence type="ECO:0000313" key="3">
    <source>
        <dbReference type="Proteomes" id="UP000029052"/>
    </source>
</evidence>
<dbReference type="Pfam" id="PF04607">
    <property type="entry name" value="RelA_SpoT"/>
    <property type="match status" value="1"/>
</dbReference>
<dbReference type="GO" id="GO:0015969">
    <property type="term" value="P:guanosine tetraphosphate metabolic process"/>
    <property type="evidence" value="ECO:0007669"/>
    <property type="project" value="InterPro"/>
</dbReference>
<name>A0A087BBB1_9BIFI</name>
<dbReference type="Proteomes" id="UP000029052">
    <property type="component" value="Unassembled WGS sequence"/>
</dbReference>
<protein>
    <submittedName>
        <fullName evidence="2">RelA/SpoT domain-containing protein</fullName>
    </submittedName>
</protein>
<keyword evidence="3" id="KW-1185">Reference proteome</keyword>
<dbReference type="RefSeq" id="WP_081640943.1">
    <property type="nucleotide sequence ID" value="NZ_JGZB01000004.1"/>
</dbReference>
<feature type="domain" description="RelA/SpoT" evidence="1">
    <location>
        <begin position="72"/>
        <end position="189"/>
    </location>
</feature>
<accession>A0A087BBB1</accession>
<dbReference type="InterPro" id="IPR007685">
    <property type="entry name" value="RelA_SpoT"/>
</dbReference>
<dbReference type="PANTHER" id="PTHR47837">
    <property type="entry name" value="GTP PYROPHOSPHOKINASE YJBM"/>
    <property type="match status" value="1"/>
</dbReference>
<dbReference type="InterPro" id="IPR052366">
    <property type="entry name" value="GTP_Pyrophosphokinase"/>
</dbReference>
<evidence type="ECO:0000259" key="1">
    <source>
        <dbReference type="SMART" id="SM00954"/>
    </source>
</evidence>
<gene>
    <name evidence="2" type="ORF">BMAGN_0266</name>
</gene>
<dbReference type="SMART" id="SM00954">
    <property type="entry name" value="RelA_SpoT"/>
    <property type="match status" value="1"/>
</dbReference>
<organism evidence="2 3">
    <name type="scientific">Bifidobacterium magnum</name>
    <dbReference type="NCBI Taxonomy" id="1692"/>
    <lineage>
        <taxon>Bacteria</taxon>
        <taxon>Bacillati</taxon>
        <taxon>Actinomycetota</taxon>
        <taxon>Actinomycetes</taxon>
        <taxon>Bifidobacteriales</taxon>
        <taxon>Bifidobacteriaceae</taxon>
        <taxon>Bifidobacterium</taxon>
    </lineage>
</organism>
<dbReference type="EMBL" id="JGZB01000004">
    <property type="protein sequence ID" value="KFI68311.1"/>
    <property type="molecule type" value="Genomic_DNA"/>
</dbReference>
<dbReference type="STRING" id="1692.BMAGN_0266"/>
<evidence type="ECO:0000313" key="2">
    <source>
        <dbReference type="EMBL" id="KFI68311.1"/>
    </source>
</evidence>
<dbReference type="Gene3D" id="3.30.460.10">
    <property type="entry name" value="Beta Polymerase, domain 2"/>
    <property type="match status" value="1"/>
</dbReference>
<dbReference type="eggNOG" id="COG2357">
    <property type="taxonomic scope" value="Bacteria"/>
</dbReference>
<dbReference type="SUPFAM" id="SSF81301">
    <property type="entry name" value="Nucleotidyltransferase"/>
    <property type="match status" value="1"/>
</dbReference>